<reference evidence="5" key="1">
    <citation type="submission" date="2016-06" db="EMBL/GenBank/DDBJ databases">
        <authorList>
            <person name="Varghese N."/>
        </authorList>
    </citation>
    <scope>NUCLEOTIDE SEQUENCE [LARGE SCALE GENOMIC DNA]</scope>
    <source>
        <strain evidence="5">DSM 46123</strain>
    </source>
</reference>
<organism evidence="4 5">
    <name type="scientific">Micromonospora inyonensis</name>
    <dbReference type="NCBI Taxonomy" id="47866"/>
    <lineage>
        <taxon>Bacteria</taxon>
        <taxon>Bacillati</taxon>
        <taxon>Actinomycetota</taxon>
        <taxon>Actinomycetes</taxon>
        <taxon>Micromonosporales</taxon>
        <taxon>Micromonosporaceae</taxon>
        <taxon>Micromonospora</taxon>
    </lineage>
</organism>
<gene>
    <name evidence="4" type="ORF">GA0074694_1850</name>
</gene>
<dbReference type="EMBL" id="FMHU01000001">
    <property type="protein sequence ID" value="SCL16998.1"/>
    <property type="molecule type" value="Genomic_DNA"/>
</dbReference>
<dbReference type="InterPro" id="IPR011109">
    <property type="entry name" value="DNA_bind_recombinase_dom"/>
</dbReference>
<dbReference type="Gene3D" id="3.90.1750.20">
    <property type="entry name" value="Putative Large Serine Recombinase, Chain B, Domain 2"/>
    <property type="match status" value="1"/>
</dbReference>
<keyword evidence="5" id="KW-1185">Reference proteome</keyword>
<dbReference type="InterPro" id="IPR038109">
    <property type="entry name" value="DNA_bind_recomb_sf"/>
</dbReference>
<dbReference type="Gene3D" id="3.40.50.1390">
    <property type="entry name" value="Resolvase, N-terminal catalytic domain"/>
    <property type="match status" value="1"/>
</dbReference>
<feature type="domain" description="Recombinase" evidence="3">
    <location>
        <begin position="187"/>
        <end position="307"/>
    </location>
</feature>
<sequence length="515" mass="56282">MTPAAPRIKSLARRRAMRGGAGVMANAKRAVIYCRISLDKTGLGVSLESQETACRALCLAQGWSVARVVTDTITASDDDLPLDARPDWKTVVQTIESGEGDVIVAAHIDRVIRGNIDLEVVINLANEHGIGLATATGDIDLTTDVGRMVARILAAVARGEVERKAERQILANDRRVAEGKPQWIRRPFGYELDGTLRRDEAAAVKKGYQDVLKGKALSAVGREWNEAGFRTSAPSAETARSRKPRKREYNPTGLWNGVAVRELLRAPRNMAKSTLYGEIMGDGNWEEIVDETLWRAVNAKLADQERPDSGGGKLSNLLSGIATCSACDGTIGVDRRKNGEKVYVCKGSTRQPEVGRGHCSIGIDFADGQVVRRLIKQMEATGRVSFHPLPATVDTTDLVNREAEIARLMAELVEDRTQGLIDRAALRDGTAKLRAELADVQAELAKAGGYGPVEEVDVEAAFEEFDKLDLGEQRKILRDAFESIEVIPRGKGRRKAGEPAWRPELIRTEFTPAWS</sequence>
<protein>
    <submittedName>
        <fullName evidence="4">Site-specific DNA recombinase</fullName>
    </submittedName>
</protein>
<dbReference type="Proteomes" id="UP000198906">
    <property type="component" value="Unassembled WGS sequence"/>
</dbReference>
<dbReference type="SUPFAM" id="SSF53041">
    <property type="entry name" value="Resolvase-like"/>
    <property type="match status" value="1"/>
</dbReference>
<dbReference type="SMART" id="SM00857">
    <property type="entry name" value="Resolvase"/>
    <property type="match status" value="1"/>
</dbReference>
<dbReference type="Pfam" id="PF07508">
    <property type="entry name" value="Recombinase"/>
    <property type="match status" value="1"/>
</dbReference>
<evidence type="ECO:0000259" key="3">
    <source>
        <dbReference type="PROSITE" id="PS51737"/>
    </source>
</evidence>
<dbReference type="GO" id="GO:0000150">
    <property type="term" value="F:DNA strand exchange activity"/>
    <property type="evidence" value="ECO:0007669"/>
    <property type="project" value="InterPro"/>
</dbReference>
<feature type="region of interest" description="Disordered" evidence="1">
    <location>
        <begin position="230"/>
        <end position="250"/>
    </location>
</feature>
<dbReference type="RefSeq" id="WP_091455429.1">
    <property type="nucleotide sequence ID" value="NZ_FMHU01000001.1"/>
</dbReference>
<dbReference type="PANTHER" id="PTHR30461">
    <property type="entry name" value="DNA-INVERTASE FROM LAMBDOID PROPHAGE"/>
    <property type="match status" value="1"/>
</dbReference>
<evidence type="ECO:0000256" key="1">
    <source>
        <dbReference type="SAM" id="MobiDB-lite"/>
    </source>
</evidence>
<dbReference type="CDD" id="cd00338">
    <property type="entry name" value="Ser_Recombinase"/>
    <property type="match status" value="1"/>
</dbReference>
<dbReference type="STRING" id="47866.GA0074694_1850"/>
<dbReference type="AlphaFoldDB" id="A0A1C6RIJ8"/>
<feature type="domain" description="Resolvase/invertase-type recombinase catalytic" evidence="2">
    <location>
        <begin position="29"/>
        <end position="179"/>
    </location>
</feature>
<dbReference type="PROSITE" id="PS51737">
    <property type="entry name" value="RECOMBINASE_DNA_BIND"/>
    <property type="match status" value="1"/>
</dbReference>
<name>A0A1C6RIJ8_9ACTN</name>
<evidence type="ECO:0000259" key="2">
    <source>
        <dbReference type="PROSITE" id="PS51736"/>
    </source>
</evidence>
<evidence type="ECO:0000313" key="5">
    <source>
        <dbReference type="Proteomes" id="UP000198906"/>
    </source>
</evidence>
<dbReference type="InterPro" id="IPR036162">
    <property type="entry name" value="Resolvase-like_N_sf"/>
</dbReference>
<dbReference type="InterPro" id="IPR006119">
    <property type="entry name" value="Resolv_N"/>
</dbReference>
<proteinExistence type="predicted"/>
<dbReference type="Pfam" id="PF00239">
    <property type="entry name" value="Resolvase"/>
    <property type="match status" value="1"/>
</dbReference>
<dbReference type="PANTHER" id="PTHR30461:SF23">
    <property type="entry name" value="DNA RECOMBINASE-RELATED"/>
    <property type="match status" value="1"/>
</dbReference>
<dbReference type="PROSITE" id="PS51736">
    <property type="entry name" value="RECOMBINASES_3"/>
    <property type="match status" value="1"/>
</dbReference>
<dbReference type="InterPro" id="IPR050639">
    <property type="entry name" value="SSR_resolvase"/>
</dbReference>
<dbReference type="GO" id="GO:0003677">
    <property type="term" value="F:DNA binding"/>
    <property type="evidence" value="ECO:0007669"/>
    <property type="project" value="InterPro"/>
</dbReference>
<evidence type="ECO:0000313" key="4">
    <source>
        <dbReference type="EMBL" id="SCL16998.1"/>
    </source>
</evidence>
<accession>A0A1C6RIJ8</accession>